<organism evidence="2 3">
    <name type="scientific">Sphingomonas palmae</name>
    <dbReference type="NCBI Taxonomy" id="1855283"/>
    <lineage>
        <taxon>Bacteria</taxon>
        <taxon>Pseudomonadati</taxon>
        <taxon>Pseudomonadota</taxon>
        <taxon>Alphaproteobacteria</taxon>
        <taxon>Sphingomonadales</taxon>
        <taxon>Sphingomonadaceae</taxon>
        <taxon>Sphingomonas</taxon>
    </lineage>
</organism>
<dbReference type="InterPro" id="IPR006311">
    <property type="entry name" value="TAT_signal"/>
</dbReference>
<dbReference type="RefSeq" id="WP_093007515.1">
    <property type="nucleotide sequence ID" value="NZ_FNZZ01000006.1"/>
</dbReference>
<dbReference type="EMBL" id="FNZZ01000006">
    <property type="protein sequence ID" value="SEL90093.1"/>
    <property type="molecule type" value="Genomic_DNA"/>
</dbReference>
<sequence length="136" mass="14318">MDDDTTSHTDDQAGRTTRRRALMLGAVGAASVVSIRPALAQAAGSVLMCDIPVPDAGRAGGYINKDGEVVAAGTAGAYAPPGRPLKGEDVRRALASGSNLPGYDYDRSRAYLKYVQRLQRGNAGFTCFASVQMLRK</sequence>
<name>A0A1H7TZI2_9SPHN</name>
<evidence type="ECO:0000256" key="1">
    <source>
        <dbReference type="SAM" id="Phobius"/>
    </source>
</evidence>
<evidence type="ECO:0000313" key="2">
    <source>
        <dbReference type="EMBL" id="SEL90093.1"/>
    </source>
</evidence>
<accession>A0A1H7TZI2</accession>
<keyword evidence="1" id="KW-0472">Membrane</keyword>
<proteinExistence type="predicted"/>
<dbReference type="PROSITE" id="PS51318">
    <property type="entry name" value="TAT"/>
    <property type="match status" value="1"/>
</dbReference>
<dbReference type="AlphaFoldDB" id="A0A1H7TZI2"/>
<dbReference type="STRING" id="1855283.SAMN05216382_2880"/>
<dbReference type="OrthoDB" id="7448392at2"/>
<evidence type="ECO:0000313" key="3">
    <source>
        <dbReference type="Proteomes" id="UP000199214"/>
    </source>
</evidence>
<keyword evidence="1" id="KW-0812">Transmembrane</keyword>
<gene>
    <name evidence="2" type="ORF">SAMN05216382_2880</name>
</gene>
<feature type="transmembrane region" description="Helical" evidence="1">
    <location>
        <begin position="21"/>
        <end position="39"/>
    </location>
</feature>
<keyword evidence="3" id="KW-1185">Reference proteome</keyword>
<reference evidence="3" key="1">
    <citation type="submission" date="2016-10" db="EMBL/GenBank/DDBJ databases">
        <authorList>
            <person name="Varghese N."/>
            <person name="Submissions S."/>
        </authorList>
    </citation>
    <scope>NUCLEOTIDE SEQUENCE [LARGE SCALE GENOMIC DNA]</scope>
    <source>
        <strain evidence="3">JS21-1</strain>
    </source>
</reference>
<dbReference type="Proteomes" id="UP000199214">
    <property type="component" value="Unassembled WGS sequence"/>
</dbReference>
<keyword evidence="1" id="KW-1133">Transmembrane helix</keyword>
<protein>
    <submittedName>
        <fullName evidence="2">Uncharacterized protein</fullName>
    </submittedName>
</protein>